<sequence>MNELELQLFRKDTFPSVLQASLEWSTMEQMCFWNLVSADGVPIEWIQHTIPKLEYPKHVEAMINICLMLGQLKREPGKVLVRQLLSSSEHRFAVNGLSLIHI</sequence>
<comment type="caution">
    <text evidence="2">The sequence shown here is derived from an EMBL/GenBank/DDBJ whole genome shotgun (WGS) entry which is preliminary data.</text>
</comment>
<dbReference type="InterPro" id="IPR056518">
    <property type="entry name" value="HEAT_Ints3_C"/>
</dbReference>
<feature type="domain" description="Ints3-like C-terminal" evidence="1">
    <location>
        <begin position="5"/>
        <end position="88"/>
    </location>
</feature>
<name>A0A0V0WLR3_TRIPS</name>
<dbReference type="Proteomes" id="UP000054815">
    <property type="component" value="Unassembled WGS sequence"/>
</dbReference>
<dbReference type="Pfam" id="PF24566">
    <property type="entry name" value="HEAT_Ints3_C"/>
    <property type="match status" value="1"/>
</dbReference>
<dbReference type="EMBL" id="JYDU01000932">
    <property type="protein sequence ID" value="KRX76687.1"/>
    <property type="molecule type" value="Genomic_DNA"/>
</dbReference>
<dbReference type="STRING" id="6337.A0A0V0WLR3"/>
<evidence type="ECO:0000313" key="3">
    <source>
        <dbReference type="Proteomes" id="UP000054815"/>
    </source>
</evidence>
<evidence type="ECO:0000259" key="1">
    <source>
        <dbReference type="Pfam" id="PF24566"/>
    </source>
</evidence>
<accession>A0A0V0WLR3</accession>
<reference evidence="2 3" key="1">
    <citation type="submission" date="2015-01" db="EMBL/GenBank/DDBJ databases">
        <title>Evolution of Trichinella species and genotypes.</title>
        <authorList>
            <person name="Korhonen P.K."/>
            <person name="Edoardo P."/>
            <person name="Giuseppe L.R."/>
            <person name="Gasser R.B."/>
        </authorList>
    </citation>
    <scope>NUCLEOTIDE SEQUENCE [LARGE SCALE GENOMIC DNA]</scope>
    <source>
        <strain evidence="2">ISS141</strain>
    </source>
</reference>
<evidence type="ECO:0000313" key="2">
    <source>
        <dbReference type="EMBL" id="KRX76687.1"/>
    </source>
</evidence>
<dbReference type="AlphaFoldDB" id="A0A0V0WLR3"/>
<protein>
    <submittedName>
        <fullName evidence="2">Integrator complex subunit 3-like protein</fullName>
    </submittedName>
</protein>
<organism evidence="2 3">
    <name type="scientific">Trichinella pseudospiralis</name>
    <name type="common">Parasitic roundworm</name>
    <dbReference type="NCBI Taxonomy" id="6337"/>
    <lineage>
        <taxon>Eukaryota</taxon>
        <taxon>Metazoa</taxon>
        <taxon>Ecdysozoa</taxon>
        <taxon>Nematoda</taxon>
        <taxon>Enoplea</taxon>
        <taxon>Dorylaimia</taxon>
        <taxon>Trichinellida</taxon>
        <taxon>Trichinellidae</taxon>
        <taxon>Trichinella</taxon>
    </lineage>
</organism>
<gene>
    <name evidence="2" type="ORF">T4E_12101</name>
</gene>
<proteinExistence type="predicted"/>